<comment type="caution">
    <text evidence="1">The sequence shown here is derived from an EMBL/GenBank/DDBJ whole genome shotgun (WGS) entry which is preliminary data.</text>
</comment>
<keyword evidence="2" id="KW-1185">Reference proteome</keyword>
<sequence length="45" mass="5417">MTGHHKFNQLIQNISPERKAKIEQKKAQIKEKIELNKLNQAFWEK</sequence>
<name>A0A7Z9E481_9CYAN</name>
<gene>
    <name evidence="1" type="ORF">PL8927_790122</name>
</gene>
<dbReference type="Proteomes" id="UP000184550">
    <property type="component" value="Unassembled WGS sequence"/>
</dbReference>
<dbReference type="AlphaFoldDB" id="A0A7Z9E481"/>
<dbReference type="RefSeq" id="WP_156093297.1">
    <property type="nucleotide sequence ID" value="NZ_LR734880.1"/>
</dbReference>
<organism evidence="1 2">
    <name type="scientific">Planktothrix serta PCC 8927</name>
    <dbReference type="NCBI Taxonomy" id="671068"/>
    <lineage>
        <taxon>Bacteria</taxon>
        <taxon>Bacillati</taxon>
        <taxon>Cyanobacteriota</taxon>
        <taxon>Cyanophyceae</taxon>
        <taxon>Oscillatoriophycideae</taxon>
        <taxon>Oscillatoriales</taxon>
        <taxon>Microcoleaceae</taxon>
        <taxon>Planktothrix</taxon>
    </lineage>
</organism>
<reference evidence="1" key="1">
    <citation type="submission" date="2019-10" db="EMBL/GenBank/DDBJ databases">
        <authorList>
            <consortium name="Genoscope - CEA"/>
            <person name="William W."/>
        </authorList>
    </citation>
    <scope>NUCLEOTIDE SEQUENCE [LARGE SCALE GENOMIC DNA]</scope>
    <source>
        <strain evidence="1">BBR_PRJEB10992</strain>
    </source>
</reference>
<evidence type="ECO:0000313" key="2">
    <source>
        <dbReference type="Proteomes" id="UP000184550"/>
    </source>
</evidence>
<protein>
    <submittedName>
        <fullName evidence="1">Uncharacterized protein</fullName>
    </submittedName>
</protein>
<evidence type="ECO:0000313" key="1">
    <source>
        <dbReference type="EMBL" id="VXD24022.1"/>
    </source>
</evidence>
<accession>A0A7Z9E481</accession>
<proteinExistence type="predicted"/>
<dbReference type="EMBL" id="CZCU02000156">
    <property type="protein sequence ID" value="VXD24022.1"/>
    <property type="molecule type" value="Genomic_DNA"/>
</dbReference>